<name>A0A3A4R870_9BACT</name>
<proteinExistence type="predicted"/>
<organism evidence="1 2">
    <name type="scientific">Candidatus Auribacter fodinae</name>
    <dbReference type="NCBI Taxonomy" id="2093366"/>
    <lineage>
        <taxon>Bacteria</taxon>
        <taxon>Pseudomonadati</taxon>
        <taxon>Candidatus Auribacterota</taxon>
        <taxon>Candidatus Auribacteria</taxon>
        <taxon>Candidatus Auribacterales</taxon>
        <taxon>Candidatus Auribacteraceae</taxon>
        <taxon>Candidatus Auribacter</taxon>
    </lineage>
</organism>
<dbReference type="Gene3D" id="3.40.50.2000">
    <property type="entry name" value="Glycogen Phosphorylase B"/>
    <property type="match status" value="1"/>
</dbReference>
<comment type="caution">
    <text evidence="1">The sequence shown here is derived from an EMBL/GenBank/DDBJ whole genome shotgun (WGS) entry which is preliminary data.</text>
</comment>
<protein>
    <recommendedName>
        <fullName evidence="3">Glycosyltransferase family 1 protein</fullName>
    </recommendedName>
</protein>
<sequence>MHIVIVADQGIPLHGQFAHPKSLRVWSLGAFLKGKGHVVSYLVPCSSSHTRLTSIDDPVYFYAAHDLNSLIKTLKPDCLLACDWRLAEKIQTRSIPMIIDLDGNSANDSCPCDISSQINKINALRKGDYFLCATQQQKYFYMGWLMHAGYTSADQLIAVVSPPVPSLTENRAKNDDLTFVSFWDSGYKDFNRYVKSLLVPFEQAGYGKLSFLCGSSSLNDTLQNTVFLDDKFLIESSYFSLTEIFRWNELTEMVSSSHASICIDDGNTLDNMTIPQFALLSLSMGVPVICRQGTVLAELVQRYEAGWSINVDNCLNLRKHISALLSSNRDFEAVEHGALELYTALTRNSKGLQDLAEFCSHPHKYAGKTDGIVSHFLDHSHTILNINNPLLNDIYIDEILLFVSNEWDHLSQCLEAIDILFPLSTITLLCPADKLCDDVELTPNCNLIIYEHDEFAPEAVKEILIDNESCRFDLGIALFNNQFGEGNETLKSALLSSGAKYKVGFTESQNFIILEDSIEKCISDILADVPEMPGTRNTTP</sequence>
<accession>A0A3A4R870</accession>
<gene>
    <name evidence="1" type="ORF">C4541_02350</name>
</gene>
<evidence type="ECO:0000313" key="1">
    <source>
        <dbReference type="EMBL" id="RJP61196.1"/>
    </source>
</evidence>
<dbReference type="AlphaFoldDB" id="A0A3A4R870"/>
<reference evidence="1 2" key="1">
    <citation type="journal article" date="2017" name="ISME J.">
        <title>Energy and carbon metabolisms in a deep terrestrial subsurface fluid microbial community.</title>
        <authorList>
            <person name="Momper L."/>
            <person name="Jungbluth S.P."/>
            <person name="Lee M.D."/>
            <person name="Amend J.P."/>
        </authorList>
    </citation>
    <scope>NUCLEOTIDE SEQUENCE [LARGE SCALE GENOMIC DNA]</scope>
    <source>
        <strain evidence="1">SURF_26</strain>
    </source>
</reference>
<evidence type="ECO:0000313" key="2">
    <source>
        <dbReference type="Proteomes" id="UP000266426"/>
    </source>
</evidence>
<dbReference type="Proteomes" id="UP000266426">
    <property type="component" value="Unassembled WGS sequence"/>
</dbReference>
<evidence type="ECO:0008006" key="3">
    <source>
        <dbReference type="Google" id="ProtNLM"/>
    </source>
</evidence>
<dbReference type="EMBL" id="QZJZ01000015">
    <property type="protein sequence ID" value="RJP61196.1"/>
    <property type="molecule type" value="Genomic_DNA"/>
</dbReference>